<keyword evidence="6" id="KW-0067">ATP-binding</keyword>
<evidence type="ECO:0000259" key="11">
    <source>
        <dbReference type="PROSITE" id="PS50929"/>
    </source>
</evidence>
<feature type="transmembrane region" description="Helical" evidence="9">
    <location>
        <begin position="7"/>
        <end position="31"/>
    </location>
</feature>
<dbReference type="PANTHER" id="PTHR24223">
    <property type="entry name" value="ATP-BINDING CASSETTE SUB-FAMILY C"/>
    <property type="match status" value="1"/>
</dbReference>
<dbReference type="CDD" id="cd03250">
    <property type="entry name" value="ABCC_MRP_domain1"/>
    <property type="match status" value="1"/>
</dbReference>
<evidence type="ECO:0000313" key="12">
    <source>
        <dbReference type="EMBL" id="KAJ3261407.1"/>
    </source>
</evidence>
<feature type="transmembrane region" description="Helical" evidence="9">
    <location>
        <begin position="43"/>
        <end position="60"/>
    </location>
</feature>
<keyword evidence="4" id="KW-0677">Repeat</keyword>
<dbReference type="Proteomes" id="UP001210925">
    <property type="component" value="Unassembled WGS sequence"/>
</dbReference>
<dbReference type="InterPro" id="IPR011527">
    <property type="entry name" value="ABC1_TM_dom"/>
</dbReference>
<keyword evidence="3 9" id="KW-0812">Transmembrane</keyword>
<proteinExistence type="predicted"/>
<dbReference type="Pfam" id="PF00664">
    <property type="entry name" value="ABC_membrane"/>
    <property type="match status" value="2"/>
</dbReference>
<dbReference type="SUPFAM" id="SSF90123">
    <property type="entry name" value="ABC transporter transmembrane region"/>
    <property type="match status" value="2"/>
</dbReference>
<feature type="transmembrane region" description="Helical" evidence="9">
    <location>
        <begin position="654"/>
        <end position="672"/>
    </location>
</feature>
<dbReference type="InterPro" id="IPR017871">
    <property type="entry name" value="ABC_transporter-like_CS"/>
</dbReference>
<dbReference type="Gene3D" id="1.20.1560.10">
    <property type="entry name" value="ABC transporter type 1, transmembrane domain"/>
    <property type="match status" value="2"/>
</dbReference>
<dbReference type="FunFam" id="3.40.50.300:FF:000997">
    <property type="entry name" value="Multidrug resistance-associated protein 1"/>
    <property type="match status" value="1"/>
</dbReference>
<keyword evidence="2" id="KW-0813">Transport</keyword>
<feature type="domain" description="ABC transmembrane type-1" evidence="11">
    <location>
        <begin position="12"/>
        <end position="270"/>
    </location>
</feature>
<dbReference type="InterPro" id="IPR050173">
    <property type="entry name" value="ABC_transporter_C-like"/>
</dbReference>
<evidence type="ECO:0008006" key="14">
    <source>
        <dbReference type="Google" id="ProtNLM"/>
    </source>
</evidence>
<dbReference type="SUPFAM" id="SSF52540">
    <property type="entry name" value="P-loop containing nucleoside triphosphate hydrolases"/>
    <property type="match status" value="2"/>
</dbReference>
<dbReference type="FunFam" id="1.20.1560.10:FF:000013">
    <property type="entry name" value="ABC transporter C family member 2"/>
    <property type="match status" value="1"/>
</dbReference>
<feature type="transmembrane region" description="Helical" evidence="9">
    <location>
        <begin position="125"/>
        <end position="158"/>
    </location>
</feature>
<dbReference type="Pfam" id="PF00005">
    <property type="entry name" value="ABC_tran"/>
    <property type="match status" value="2"/>
</dbReference>
<sequence length="1187" mass="133140">MNAHHIFYQYGCALSNIILTFSAPFYLYQIVSYIDSNEPRLGLLPYVFGLFGCSLLKAVTDGQMNFYSRRIGLRARIVMTDEIYKKCLHRIQSSDAEAASLGNIVTLMSVDLERIREFFGMSQNLMLILPSSLLIAIVSLFFVLGWSAIVGILLIIILTPATSHLGKRILKHQTALLRNTDSRVTKINELLQGIRIVKYFAWESYFQELITESREKELKSYVQLWSYQIGFSTIGSASGILVIFSTFAIYTLVAGNTLNAATAFTAINLFKVVNEFLVELPSETMNWFKAWVSMNRVWKYLEEEELPQFCQEQAFNDQPEYIGFKNADFAYYGDQSPDPFKLYNLDVEFPVGKLTLVAGPTGSGKTSMLQALLGEMELVSGTFNLKNKTISPVAYVAQTAWLLNASIRDNILFGEPYDFERYMRVVYACALAQDFRILPGGDLTEIGEKGINLSGGQKQRISLARACYSRASVVLLDDPLSAVDAPTAKILLKKTILELLSGRTVILVSHAVNLVAHYSDYIVLMKNGTIEYKGTTFEAYDTNTFSDLDLSPVEGGEKELGELETEILPNVIHQDSGTQLIEKEKKAVGSVEWNTYYLYFKGSGGYTFITFFVISFFLASGSKVLNDWWLKVWTDHNSALSKEPNPPSSSDSQFYIMIYAFCGIAVVVAKNIQTISVLTGSLWASRYLHTELLRSILYSPLRFFDVTPIGRVLNRFSKDIESIDAEVMDYMRIFMEKIVLSVTTIVVIASIIPEFLLITPIVLWIYYQIAKYYLASARELKRLNSVTRSPIYSHFAETLAGVVTIRAYDCISRFCEINLAHIDENQKPGFFIRALVRWISVQTDVISSILVCFVGIGITFTPTKAGAAAMIITYALELSKALMWAVRKHVDVEIGMNSVERVHEYIGIPQEPAGVIKDNRPGENWPEIGAVEVKDLSLRYSPDMPDVLRHLSFSIAGGEKIAVVGRTGAGKSTLSLAFFRILPFSAGSVTIDGINISEIGLFDLRSKLTIIPQDPVLFTGTIRSNLDPMSKYTDAQIWEALNRVNFLDSVQSITSDSDQSFTLESSVMENGSNFSQGQRQLLCLARALLQSNKIIILDEATASVDHNTDQHIQNVIRHEFSESTVICIAHRLRTVIDYDKVLVLEKGELVEFSSPRDLLCQEGYFKSMCMESGEYDYLYEAANNKSL</sequence>
<evidence type="ECO:0000256" key="9">
    <source>
        <dbReference type="SAM" id="Phobius"/>
    </source>
</evidence>
<evidence type="ECO:0000256" key="3">
    <source>
        <dbReference type="ARBA" id="ARBA00022692"/>
    </source>
</evidence>
<dbReference type="PANTHER" id="PTHR24223:SF353">
    <property type="entry name" value="ABC TRANSPORTER ATP-BINDING PROTEIN_PERMEASE VMR1-RELATED"/>
    <property type="match status" value="1"/>
</dbReference>
<dbReference type="PROSITE" id="PS50929">
    <property type="entry name" value="ABC_TM1F"/>
    <property type="match status" value="2"/>
</dbReference>
<evidence type="ECO:0000256" key="2">
    <source>
        <dbReference type="ARBA" id="ARBA00022448"/>
    </source>
</evidence>
<evidence type="ECO:0000256" key="8">
    <source>
        <dbReference type="ARBA" id="ARBA00023136"/>
    </source>
</evidence>
<evidence type="ECO:0000256" key="4">
    <source>
        <dbReference type="ARBA" id="ARBA00022737"/>
    </source>
</evidence>
<evidence type="ECO:0000313" key="13">
    <source>
        <dbReference type="Proteomes" id="UP001210925"/>
    </source>
</evidence>
<evidence type="ECO:0000256" key="1">
    <source>
        <dbReference type="ARBA" id="ARBA00004141"/>
    </source>
</evidence>
<evidence type="ECO:0000256" key="5">
    <source>
        <dbReference type="ARBA" id="ARBA00022741"/>
    </source>
</evidence>
<feature type="transmembrane region" description="Helical" evidence="9">
    <location>
        <begin position="738"/>
        <end position="767"/>
    </location>
</feature>
<keyword evidence="8 9" id="KW-0472">Membrane</keyword>
<protein>
    <recommendedName>
        <fullName evidence="14">P-loop containing nucleoside triphosphate hydrolase protein</fullName>
    </recommendedName>
</protein>
<dbReference type="CDD" id="cd03244">
    <property type="entry name" value="ABCC_MRP_domain2"/>
    <property type="match status" value="1"/>
</dbReference>
<keyword evidence="7 9" id="KW-1133">Transmembrane helix</keyword>
<comment type="subcellular location">
    <subcellularLocation>
        <location evidence="1">Membrane</location>
        <topology evidence="1">Multi-pass membrane protein</topology>
    </subcellularLocation>
</comment>
<keyword evidence="5" id="KW-0547">Nucleotide-binding</keyword>
<dbReference type="InterPro" id="IPR027417">
    <property type="entry name" value="P-loop_NTPase"/>
</dbReference>
<dbReference type="Gene3D" id="3.40.50.300">
    <property type="entry name" value="P-loop containing nucleotide triphosphate hydrolases"/>
    <property type="match status" value="2"/>
</dbReference>
<evidence type="ECO:0000256" key="6">
    <source>
        <dbReference type="ARBA" id="ARBA00022840"/>
    </source>
</evidence>
<dbReference type="CDD" id="cd18604">
    <property type="entry name" value="ABC_6TM_VMR1_D2_like"/>
    <property type="match status" value="1"/>
</dbReference>
<keyword evidence="13" id="KW-1185">Reference proteome</keyword>
<dbReference type="GO" id="GO:0005524">
    <property type="term" value="F:ATP binding"/>
    <property type="evidence" value="ECO:0007669"/>
    <property type="project" value="UniProtKB-KW"/>
</dbReference>
<evidence type="ECO:0000256" key="7">
    <source>
        <dbReference type="ARBA" id="ARBA00022989"/>
    </source>
</evidence>
<feature type="transmembrane region" description="Helical" evidence="9">
    <location>
        <begin position="606"/>
        <end position="625"/>
    </location>
</feature>
<dbReference type="InterPro" id="IPR003593">
    <property type="entry name" value="AAA+_ATPase"/>
</dbReference>
<reference evidence="12" key="1">
    <citation type="submission" date="2020-05" db="EMBL/GenBank/DDBJ databases">
        <title>Phylogenomic resolution of chytrid fungi.</title>
        <authorList>
            <person name="Stajich J.E."/>
            <person name="Amses K."/>
            <person name="Simmons R."/>
            <person name="Seto K."/>
            <person name="Myers J."/>
            <person name="Bonds A."/>
            <person name="Quandt C.A."/>
            <person name="Barry K."/>
            <person name="Liu P."/>
            <person name="Grigoriev I."/>
            <person name="Longcore J.E."/>
            <person name="James T.Y."/>
        </authorList>
    </citation>
    <scope>NUCLEOTIDE SEQUENCE</scope>
    <source>
        <strain evidence="12">PLAUS21</strain>
    </source>
</reference>
<feature type="domain" description="ABC transporter" evidence="10">
    <location>
        <begin position="931"/>
        <end position="1171"/>
    </location>
</feature>
<comment type="caution">
    <text evidence="12">The sequence shown here is derived from an EMBL/GenBank/DDBJ whole genome shotgun (WGS) entry which is preliminary data.</text>
</comment>
<dbReference type="FunFam" id="3.40.50.300:FF:000565">
    <property type="entry name" value="ABC bile acid transporter"/>
    <property type="match status" value="1"/>
</dbReference>
<accession>A0AAD5ULH5</accession>
<dbReference type="InterPro" id="IPR036640">
    <property type="entry name" value="ABC1_TM_sf"/>
</dbReference>
<dbReference type="EMBL" id="JADGKB010000006">
    <property type="protein sequence ID" value="KAJ3261407.1"/>
    <property type="molecule type" value="Genomic_DNA"/>
</dbReference>
<dbReference type="CDD" id="cd18596">
    <property type="entry name" value="ABC_6TM_VMR1_D1_like"/>
    <property type="match status" value="1"/>
</dbReference>
<dbReference type="PROSITE" id="PS50893">
    <property type="entry name" value="ABC_TRANSPORTER_2"/>
    <property type="match status" value="2"/>
</dbReference>
<dbReference type="AlphaFoldDB" id="A0AAD5ULH5"/>
<feature type="domain" description="ABC transporter" evidence="10">
    <location>
        <begin position="324"/>
        <end position="552"/>
    </location>
</feature>
<feature type="domain" description="ABC transmembrane type-1" evidence="11">
    <location>
        <begin position="613"/>
        <end position="887"/>
    </location>
</feature>
<dbReference type="GO" id="GO:0016887">
    <property type="term" value="F:ATP hydrolysis activity"/>
    <property type="evidence" value="ECO:0007669"/>
    <property type="project" value="InterPro"/>
</dbReference>
<evidence type="ECO:0000259" key="10">
    <source>
        <dbReference type="PROSITE" id="PS50893"/>
    </source>
</evidence>
<dbReference type="PROSITE" id="PS00211">
    <property type="entry name" value="ABC_TRANSPORTER_1"/>
    <property type="match status" value="1"/>
</dbReference>
<dbReference type="GO" id="GO:0140359">
    <property type="term" value="F:ABC-type transporter activity"/>
    <property type="evidence" value="ECO:0007669"/>
    <property type="project" value="InterPro"/>
</dbReference>
<gene>
    <name evidence="12" type="ORF">HK103_006015</name>
</gene>
<dbReference type="InterPro" id="IPR003439">
    <property type="entry name" value="ABC_transporter-like_ATP-bd"/>
</dbReference>
<feature type="transmembrane region" description="Helical" evidence="9">
    <location>
        <begin position="229"/>
        <end position="253"/>
    </location>
</feature>
<organism evidence="12 13">
    <name type="scientific">Boothiomyces macroporosus</name>
    <dbReference type="NCBI Taxonomy" id="261099"/>
    <lineage>
        <taxon>Eukaryota</taxon>
        <taxon>Fungi</taxon>
        <taxon>Fungi incertae sedis</taxon>
        <taxon>Chytridiomycota</taxon>
        <taxon>Chytridiomycota incertae sedis</taxon>
        <taxon>Chytridiomycetes</taxon>
        <taxon>Rhizophydiales</taxon>
        <taxon>Terramycetaceae</taxon>
        <taxon>Boothiomyces</taxon>
    </lineage>
</organism>
<name>A0AAD5ULH5_9FUNG</name>
<dbReference type="SMART" id="SM00382">
    <property type="entry name" value="AAA"/>
    <property type="match status" value="2"/>
</dbReference>
<dbReference type="GO" id="GO:0016020">
    <property type="term" value="C:membrane"/>
    <property type="evidence" value="ECO:0007669"/>
    <property type="project" value="UniProtKB-SubCell"/>
</dbReference>